<sequence length="214" mass="24282">MSSPNECFRNLSYLVKAYQDMDNQCLGVIKNNISMSIETSLLSSEIIQDYTTEEKLMNIAERISSSPDGRLEQTEENESTLDPKSLKSDRECKAIRVSVIISPIKRTRNIVKDRRIETEQTSCSSEAKRNKDFESSSVKIIQNDSKINIYPNSEDNERRDFSSTEHSASFSSSIIKFSDEHIITLHSSDDENASGDYTRLPDLLSLLLACFQMS</sequence>
<keyword evidence="3" id="KW-1185">Reference proteome</keyword>
<feature type="non-terminal residue" evidence="2">
    <location>
        <position position="214"/>
    </location>
</feature>
<dbReference type="Proteomes" id="UP000499080">
    <property type="component" value="Unassembled WGS sequence"/>
</dbReference>
<evidence type="ECO:0000256" key="1">
    <source>
        <dbReference type="SAM" id="MobiDB-lite"/>
    </source>
</evidence>
<evidence type="ECO:0000313" key="2">
    <source>
        <dbReference type="EMBL" id="GBM12197.1"/>
    </source>
</evidence>
<proteinExistence type="predicted"/>
<reference evidence="2 3" key="1">
    <citation type="journal article" date="2019" name="Sci. Rep.">
        <title>Orb-weaving spider Araneus ventricosus genome elucidates the spidroin gene catalogue.</title>
        <authorList>
            <person name="Kono N."/>
            <person name="Nakamura H."/>
            <person name="Ohtoshi R."/>
            <person name="Moran D.A.P."/>
            <person name="Shinohara A."/>
            <person name="Yoshida Y."/>
            <person name="Fujiwara M."/>
            <person name="Mori M."/>
            <person name="Tomita M."/>
            <person name="Arakawa K."/>
        </authorList>
    </citation>
    <scope>NUCLEOTIDE SEQUENCE [LARGE SCALE GENOMIC DNA]</scope>
</reference>
<accession>A0A4Y2D7V1</accession>
<name>A0A4Y2D7V1_ARAVE</name>
<organism evidence="2 3">
    <name type="scientific">Araneus ventricosus</name>
    <name type="common">Orbweaver spider</name>
    <name type="synonym">Epeira ventricosa</name>
    <dbReference type="NCBI Taxonomy" id="182803"/>
    <lineage>
        <taxon>Eukaryota</taxon>
        <taxon>Metazoa</taxon>
        <taxon>Ecdysozoa</taxon>
        <taxon>Arthropoda</taxon>
        <taxon>Chelicerata</taxon>
        <taxon>Arachnida</taxon>
        <taxon>Araneae</taxon>
        <taxon>Araneomorphae</taxon>
        <taxon>Entelegynae</taxon>
        <taxon>Araneoidea</taxon>
        <taxon>Araneidae</taxon>
        <taxon>Araneus</taxon>
    </lineage>
</organism>
<evidence type="ECO:0000313" key="3">
    <source>
        <dbReference type="Proteomes" id="UP000499080"/>
    </source>
</evidence>
<gene>
    <name evidence="2" type="ORF">AVEN_155236_1</name>
</gene>
<dbReference type="AlphaFoldDB" id="A0A4Y2D7V1"/>
<protein>
    <submittedName>
        <fullName evidence="2">Uncharacterized protein</fullName>
    </submittedName>
</protein>
<comment type="caution">
    <text evidence="2">The sequence shown here is derived from an EMBL/GenBank/DDBJ whole genome shotgun (WGS) entry which is preliminary data.</text>
</comment>
<dbReference type="EMBL" id="BGPR01088671">
    <property type="protein sequence ID" value="GBM12197.1"/>
    <property type="molecule type" value="Genomic_DNA"/>
</dbReference>
<feature type="region of interest" description="Disordered" evidence="1">
    <location>
        <begin position="63"/>
        <end position="85"/>
    </location>
</feature>